<comment type="caution">
    <text evidence="3">The sequence shown here is derived from an EMBL/GenBank/DDBJ whole genome shotgun (WGS) entry which is preliminary data.</text>
</comment>
<name>A0A369A6Y4_9FLAO</name>
<reference evidence="3 4" key="1">
    <citation type="submission" date="2018-07" db="EMBL/GenBank/DDBJ databases">
        <title>Genomic Encyclopedia of Type Strains, Phase IV (KMG-IV): sequencing the most valuable type-strain genomes for metagenomic binning, comparative biology and taxonomic classification.</title>
        <authorList>
            <person name="Goeker M."/>
        </authorList>
    </citation>
    <scope>NUCLEOTIDE SEQUENCE [LARGE SCALE GENOMIC DNA]</scope>
    <source>
        <strain evidence="3 4">DSM 21410</strain>
    </source>
</reference>
<evidence type="ECO:0000256" key="1">
    <source>
        <dbReference type="ARBA" id="ARBA00003670"/>
    </source>
</evidence>
<dbReference type="GO" id="GO:0008964">
    <property type="term" value="F:phosphoenolpyruvate carboxylase activity"/>
    <property type="evidence" value="ECO:0007669"/>
    <property type="project" value="InterPro"/>
</dbReference>
<dbReference type="GO" id="GO:0006099">
    <property type="term" value="P:tricarboxylic acid cycle"/>
    <property type="evidence" value="ECO:0007669"/>
    <property type="project" value="InterPro"/>
</dbReference>
<dbReference type="AlphaFoldDB" id="A0A369A6Y4"/>
<dbReference type="PRINTS" id="PR00150">
    <property type="entry name" value="PEPCARBXLASE"/>
</dbReference>
<protein>
    <recommendedName>
        <fullName evidence="2">Phosphoenolpyruvate carboxylase</fullName>
    </recommendedName>
</protein>
<dbReference type="Pfam" id="PF00311">
    <property type="entry name" value="PEPcase"/>
    <property type="match status" value="1"/>
</dbReference>
<dbReference type="EMBL" id="QPJS01000001">
    <property type="protein sequence ID" value="RCX05112.1"/>
    <property type="molecule type" value="Genomic_DNA"/>
</dbReference>
<gene>
    <name evidence="3" type="ORF">DES35_101392</name>
</gene>
<proteinExistence type="predicted"/>
<accession>A0A369A6Y4</accession>
<sequence length="441" mass="49446">MADAVRLVRAIQMINIQNGPKAIERYIISNTQKAEDLAILKFLLSAAGPDFYLNIKPIPLFETINDLENSVDTLTTLFSNPKYYHWISSHHHRQTVMLGFSDGTKDGGYLMANIAIHQAKVRLTSLCRQFGIEPIFFDGRGGPPARGGGDTHLYYAAQGADIACSEIQITIQGQTISSKFGNHQAARFNLEQLLTAGIGRHLFRNNIPTIQPANKELFSQLAEIAYQKYLNLKNHPSFTDYLLHATPLPYYAETNISSRPAKRGRTEKLSLDDLRAIPFVGTWAQMKQNVPGYYGFGTALKHAIDQGYLDQLKSAFHQSKFFRALVLNSMQSLAKTNFKLTAHLSQDPTYGTIWQDLKAEADLTKEMLLKITGYSQLLQEAPTNRKSIAIREEMILPLAVIQQYALHKTRTLPPDDPTLPAYKKLIVRCFFGNINAGRNSA</sequence>
<dbReference type="Proteomes" id="UP000253517">
    <property type="component" value="Unassembled WGS sequence"/>
</dbReference>
<dbReference type="GO" id="GO:0005829">
    <property type="term" value="C:cytosol"/>
    <property type="evidence" value="ECO:0007669"/>
    <property type="project" value="TreeGrafter"/>
</dbReference>
<evidence type="ECO:0000256" key="2">
    <source>
        <dbReference type="ARBA" id="ARBA00022419"/>
    </source>
</evidence>
<dbReference type="InterPro" id="IPR021135">
    <property type="entry name" value="PEP_COase"/>
</dbReference>
<organism evidence="3 4">
    <name type="scientific">Schleiferia thermophila</name>
    <dbReference type="NCBI Taxonomy" id="884107"/>
    <lineage>
        <taxon>Bacteria</taxon>
        <taxon>Pseudomonadati</taxon>
        <taxon>Bacteroidota</taxon>
        <taxon>Flavobacteriia</taxon>
        <taxon>Flavobacteriales</taxon>
        <taxon>Schleiferiaceae</taxon>
        <taxon>Schleiferia</taxon>
    </lineage>
</organism>
<dbReference type="PANTHER" id="PTHR30523:SF6">
    <property type="entry name" value="PHOSPHOENOLPYRUVATE CARBOXYLASE"/>
    <property type="match status" value="1"/>
</dbReference>
<dbReference type="SUPFAM" id="SSF51621">
    <property type="entry name" value="Phosphoenolpyruvate/pyruvate domain"/>
    <property type="match status" value="1"/>
</dbReference>
<keyword evidence="4" id="KW-1185">Reference proteome</keyword>
<dbReference type="PANTHER" id="PTHR30523">
    <property type="entry name" value="PHOSPHOENOLPYRUVATE CARBOXYLASE"/>
    <property type="match status" value="1"/>
</dbReference>
<dbReference type="InterPro" id="IPR015813">
    <property type="entry name" value="Pyrv/PenolPyrv_kinase-like_dom"/>
</dbReference>
<evidence type="ECO:0000313" key="4">
    <source>
        <dbReference type="Proteomes" id="UP000253517"/>
    </source>
</evidence>
<evidence type="ECO:0000313" key="3">
    <source>
        <dbReference type="EMBL" id="RCX05112.1"/>
    </source>
</evidence>
<comment type="function">
    <text evidence="1">Forms oxaloacetate, a four-carbon dicarboxylic acid source for the tricarboxylic acid cycle.</text>
</comment>
<dbReference type="GO" id="GO:0015977">
    <property type="term" value="P:carbon fixation"/>
    <property type="evidence" value="ECO:0007669"/>
    <property type="project" value="InterPro"/>
</dbReference>
<keyword evidence="3" id="KW-0670">Pyruvate</keyword>